<evidence type="ECO:0000256" key="12">
    <source>
        <dbReference type="ARBA" id="ARBA00023268"/>
    </source>
</evidence>
<dbReference type="SUPFAM" id="SSF46946">
    <property type="entry name" value="S13-like H2TH domain"/>
    <property type="match status" value="1"/>
</dbReference>
<keyword evidence="10 15" id="KW-0234">DNA repair</keyword>
<dbReference type="InterPro" id="IPR035937">
    <property type="entry name" value="FPG_N"/>
</dbReference>
<keyword evidence="7 15" id="KW-0378">Hydrolase</keyword>
<dbReference type="InterPro" id="IPR015886">
    <property type="entry name" value="H2TH_FPG"/>
</dbReference>
<evidence type="ECO:0000256" key="11">
    <source>
        <dbReference type="ARBA" id="ARBA00023239"/>
    </source>
</evidence>
<dbReference type="GO" id="GO:0008270">
    <property type="term" value="F:zinc ion binding"/>
    <property type="evidence" value="ECO:0007669"/>
    <property type="project" value="UniProtKB-UniRule"/>
</dbReference>
<name>A0A0M4M0P7_9GAMM</name>
<feature type="domain" description="FPG-type" evidence="16">
    <location>
        <begin position="236"/>
        <end position="270"/>
    </location>
</feature>
<keyword evidence="8 15" id="KW-0862">Zinc</keyword>
<dbReference type="Gene3D" id="1.10.8.50">
    <property type="match status" value="1"/>
</dbReference>
<feature type="active site" description="Proton donor; for delta-elimination activity" evidence="15">
    <location>
        <position position="260"/>
    </location>
</feature>
<evidence type="ECO:0000256" key="13">
    <source>
        <dbReference type="ARBA" id="ARBA00023295"/>
    </source>
</evidence>
<dbReference type="EC" id="3.2.2.23" evidence="15"/>
<dbReference type="Pfam" id="PF06831">
    <property type="entry name" value="H2TH"/>
    <property type="match status" value="1"/>
</dbReference>
<keyword evidence="5 15" id="KW-0227">DNA damage</keyword>
<evidence type="ECO:0000256" key="6">
    <source>
        <dbReference type="ARBA" id="ARBA00022771"/>
    </source>
</evidence>
<feature type="binding site" evidence="15">
    <location>
        <position position="110"/>
    </location>
    <ligand>
        <name>DNA</name>
        <dbReference type="ChEBI" id="CHEBI:16991"/>
    </ligand>
</feature>
<dbReference type="SUPFAM" id="SSF81624">
    <property type="entry name" value="N-terminal domain of MutM-like DNA repair proteins"/>
    <property type="match status" value="1"/>
</dbReference>
<evidence type="ECO:0000256" key="5">
    <source>
        <dbReference type="ARBA" id="ARBA00022763"/>
    </source>
</evidence>
<dbReference type="PROSITE" id="PS01242">
    <property type="entry name" value="ZF_FPG_1"/>
    <property type="match status" value="1"/>
</dbReference>
<dbReference type="PANTHER" id="PTHR22993">
    <property type="entry name" value="FORMAMIDOPYRIMIDINE-DNA GLYCOSYLASE"/>
    <property type="match status" value="1"/>
</dbReference>
<evidence type="ECO:0000259" key="17">
    <source>
        <dbReference type="PROSITE" id="PS51068"/>
    </source>
</evidence>
<comment type="subunit">
    <text evidence="3 15">Monomer.</text>
</comment>
<dbReference type="OrthoDB" id="9800855at2"/>
<evidence type="ECO:0000256" key="15">
    <source>
        <dbReference type="HAMAP-Rule" id="MF_00103"/>
    </source>
</evidence>
<dbReference type="InterPro" id="IPR015887">
    <property type="entry name" value="DNA_glyclase_Znf_dom_DNA_BS"/>
</dbReference>
<dbReference type="EC" id="4.2.99.18" evidence="15"/>
<evidence type="ECO:0000313" key="19">
    <source>
        <dbReference type="Proteomes" id="UP000068905"/>
    </source>
</evidence>
<dbReference type="InterPro" id="IPR000214">
    <property type="entry name" value="Znf_DNA_glyclase/AP_lyase"/>
</dbReference>
<dbReference type="GO" id="GO:0003684">
    <property type="term" value="F:damaged DNA binding"/>
    <property type="evidence" value="ECO:0007669"/>
    <property type="project" value="InterPro"/>
</dbReference>
<evidence type="ECO:0000256" key="8">
    <source>
        <dbReference type="ARBA" id="ARBA00022833"/>
    </source>
</evidence>
<dbReference type="Pfam" id="PF01149">
    <property type="entry name" value="Fapy_DNA_glyco"/>
    <property type="match status" value="1"/>
</dbReference>
<dbReference type="InterPro" id="IPR010979">
    <property type="entry name" value="Ribosomal_uS13-like_H2TH"/>
</dbReference>
<dbReference type="FunFam" id="3.20.190.10:FF:000001">
    <property type="entry name" value="Formamidopyrimidine-DNA glycosylase"/>
    <property type="match status" value="1"/>
</dbReference>
<keyword evidence="9 15" id="KW-0238">DNA-binding</keyword>
<dbReference type="SMART" id="SM00898">
    <property type="entry name" value="Fapy_DNA_glyco"/>
    <property type="match status" value="1"/>
</dbReference>
<dbReference type="InterPro" id="IPR010663">
    <property type="entry name" value="Znf_FPG/IleRS"/>
</dbReference>
<evidence type="ECO:0000256" key="3">
    <source>
        <dbReference type="ARBA" id="ARBA00011245"/>
    </source>
</evidence>
<dbReference type="SUPFAM" id="SSF57716">
    <property type="entry name" value="Glucocorticoid receptor-like (DNA-binding domain)"/>
    <property type="match status" value="1"/>
</dbReference>
<evidence type="ECO:0000256" key="4">
    <source>
        <dbReference type="ARBA" id="ARBA00022723"/>
    </source>
</evidence>
<feature type="active site" description="Proton donor" evidence="15">
    <location>
        <position position="3"/>
    </location>
</feature>
<evidence type="ECO:0000256" key="1">
    <source>
        <dbReference type="ARBA" id="ARBA00001668"/>
    </source>
</evidence>
<feature type="active site" description="Proton donor; for beta-elimination activity" evidence="15">
    <location>
        <position position="58"/>
    </location>
</feature>
<accession>A0A0M4M0P7</accession>
<evidence type="ECO:0000313" key="18">
    <source>
        <dbReference type="EMBL" id="ALE02187.1"/>
    </source>
</evidence>
<comment type="catalytic activity">
    <reaction evidence="14 15">
        <text>2'-deoxyribonucleotide-(2'-deoxyribose 5'-phosphate)-2'-deoxyribonucleotide-DNA = a 3'-end 2'-deoxyribonucleotide-(2,3-dehydro-2,3-deoxyribose 5'-phosphate)-DNA + a 5'-end 5'-phospho-2'-deoxyribonucleoside-DNA + H(+)</text>
        <dbReference type="Rhea" id="RHEA:66592"/>
        <dbReference type="Rhea" id="RHEA-COMP:13180"/>
        <dbReference type="Rhea" id="RHEA-COMP:16897"/>
        <dbReference type="Rhea" id="RHEA-COMP:17067"/>
        <dbReference type="ChEBI" id="CHEBI:15378"/>
        <dbReference type="ChEBI" id="CHEBI:136412"/>
        <dbReference type="ChEBI" id="CHEBI:157695"/>
        <dbReference type="ChEBI" id="CHEBI:167181"/>
        <dbReference type="EC" id="4.2.99.18"/>
    </reaction>
</comment>
<dbReference type="SMART" id="SM01232">
    <property type="entry name" value="H2TH"/>
    <property type="match status" value="1"/>
</dbReference>
<comment type="cofactor">
    <cofactor evidence="15">
        <name>Zn(2+)</name>
        <dbReference type="ChEBI" id="CHEBI:29105"/>
    </cofactor>
    <text evidence="15">Binds 1 zinc ion per subunit.</text>
</comment>
<feature type="binding site" evidence="15">
    <location>
        <position position="151"/>
    </location>
    <ligand>
        <name>DNA</name>
        <dbReference type="ChEBI" id="CHEBI:16991"/>
    </ligand>
</feature>
<dbReference type="FunFam" id="1.10.8.50:FF:000003">
    <property type="entry name" value="Formamidopyrimidine-DNA glycosylase"/>
    <property type="match status" value="1"/>
</dbReference>
<dbReference type="NCBIfam" id="TIGR00577">
    <property type="entry name" value="fpg"/>
    <property type="match status" value="1"/>
</dbReference>
<sequence length="270" mass="30603">MPELPEVETTKRGLKPLIVNRKVLTAHIYKKKLRWEIPSHLIKTLKQKTIINISRRAKYLLIGFSDGQLVIHLGMSGSMSVVPSKEPLKKHHHFELKLDNLTSIRFHDPRRFGSILWQDNDSQLKLLSELGPEPLSYDFNNEVLYKASLGKSKNIKTFIMDSKVLVGVGNIYASESLFLAGISPKRVSGKTSKGRYLTLTYSIKKILTDAINNGGTTLNDFSNVDGSPGYFSQVLSVYDREDMPCIRCNGKIKRIVQNQRATYYCPKCQN</sequence>
<keyword evidence="19" id="KW-1185">Reference proteome</keyword>
<dbReference type="EMBL" id="CP006911">
    <property type="protein sequence ID" value="ALE02187.1"/>
    <property type="molecule type" value="Genomic_DNA"/>
</dbReference>
<keyword evidence="11 15" id="KW-0456">Lyase</keyword>
<dbReference type="AlphaFoldDB" id="A0A0M4M0P7"/>
<evidence type="ECO:0000256" key="10">
    <source>
        <dbReference type="ARBA" id="ARBA00023204"/>
    </source>
</evidence>
<dbReference type="RefSeq" id="WP_053820395.1">
    <property type="nucleotide sequence ID" value="NZ_CP006911.1"/>
</dbReference>
<keyword evidence="12 15" id="KW-0511">Multifunctional enzyme</keyword>
<gene>
    <name evidence="15" type="primary">mutM</name>
    <name evidence="15" type="synonym">fpg</name>
    <name evidence="18" type="ORF">W908_06350</name>
</gene>
<evidence type="ECO:0000256" key="14">
    <source>
        <dbReference type="ARBA" id="ARBA00044632"/>
    </source>
</evidence>
<dbReference type="KEGG" id="tsn:W908_06350"/>
<dbReference type="Gene3D" id="3.20.190.10">
    <property type="entry name" value="MutM-like, N-terminal"/>
    <property type="match status" value="1"/>
</dbReference>
<dbReference type="PROSITE" id="PS51066">
    <property type="entry name" value="ZF_FPG_2"/>
    <property type="match status" value="1"/>
</dbReference>
<dbReference type="PANTHER" id="PTHR22993:SF9">
    <property type="entry name" value="FORMAMIDOPYRIMIDINE-DNA GLYCOSYLASE"/>
    <property type="match status" value="1"/>
</dbReference>
<dbReference type="CDD" id="cd08966">
    <property type="entry name" value="EcFpg-like_N"/>
    <property type="match status" value="1"/>
</dbReference>
<dbReference type="Pfam" id="PF06827">
    <property type="entry name" value="zf-FPG_IleRS"/>
    <property type="match status" value="1"/>
</dbReference>
<feature type="binding site" evidence="15">
    <location>
        <position position="91"/>
    </location>
    <ligand>
        <name>DNA</name>
        <dbReference type="ChEBI" id="CHEBI:16991"/>
    </ligand>
</feature>
<proteinExistence type="inferred from homology"/>
<evidence type="ECO:0000259" key="16">
    <source>
        <dbReference type="PROSITE" id="PS51066"/>
    </source>
</evidence>
<keyword evidence="4 15" id="KW-0479">Metal-binding</keyword>
<dbReference type="GO" id="GO:0140078">
    <property type="term" value="F:class I DNA-(apurinic or apyrimidinic site) endonuclease activity"/>
    <property type="evidence" value="ECO:0007669"/>
    <property type="project" value="UniProtKB-EC"/>
</dbReference>
<evidence type="ECO:0000256" key="7">
    <source>
        <dbReference type="ARBA" id="ARBA00022801"/>
    </source>
</evidence>
<dbReference type="NCBIfam" id="NF002211">
    <property type="entry name" value="PRK01103.1"/>
    <property type="match status" value="1"/>
</dbReference>
<dbReference type="PATRIC" id="fig|1125411.7.peg.1255"/>
<comment type="catalytic activity">
    <reaction evidence="1 15">
        <text>Hydrolysis of DNA containing ring-opened 7-methylguanine residues, releasing 2,6-diamino-4-hydroxy-5-(N-methyl)formamidopyrimidine.</text>
        <dbReference type="EC" id="3.2.2.23"/>
    </reaction>
</comment>
<comment type="similarity">
    <text evidence="2 15">Belongs to the FPG family.</text>
</comment>
<feature type="active site" description="Schiff-base intermediate with DNA" evidence="15">
    <location>
        <position position="2"/>
    </location>
</feature>
<dbReference type="InterPro" id="IPR012319">
    <property type="entry name" value="FPG_cat"/>
</dbReference>
<dbReference type="GO" id="GO:0034039">
    <property type="term" value="F:8-oxo-7,8-dihydroguanine DNA N-glycosylase activity"/>
    <property type="evidence" value="ECO:0007669"/>
    <property type="project" value="TreeGrafter"/>
</dbReference>
<protein>
    <recommendedName>
        <fullName evidence="15">Formamidopyrimidine-DNA glycosylase</fullName>
        <shortName evidence="15">Fapy-DNA glycosylase</shortName>
        <ecNumber evidence="15">3.2.2.23</ecNumber>
    </recommendedName>
    <alternativeName>
        <fullName evidence="15">DNA-(apurinic or apyrimidinic site) lyase MutM</fullName>
        <shortName evidence="15">AP lyase MutM</shortName>
        <ecNumber evidence="15">4.2.99.18</ecNumber>
    </alternativeName>
</protein>
<reference evidence="18 19" key="1">
    <citation type="journal article" date="2015" name="Genome Announc.">
        <title>Genome Sequence of 'Candidatus Thioglobus singularis' Strain PS1, a Mixotroph from the SUP05 Clade of Marine Gammaproteobacteria.</title>
        <authorList>
            <person name="Marshall K.T."/>
            <person name="Morris R.M."/>
        </authorList>
    </citation>
    <scope>NUCLEOTIDE SEQUENCE [LARGE SCALE GENOMIC DNA]</scope>
    <source>
        <strain evidence="18 19">PS1</strain>
    </source>
</reference>
<keyword evidence="13 15" id="KW-0326">Glycosidase</keyword>
<evidence type="ECO:0000256" key="2">
    <source>
        <dbReference type="ARBA" id="ARBA00009409"/>
    </source>
</evidence>
<feature type="domain" description="Formamidopyrimidine-DNA glycosylase catalytic" evidence="17">
    <location>
        <begin position="2"/>
        <end position="113"/>
    </location>
</feature>
<evidence type="ECO:0000256" key="9">
    <source>
        <dbReference type="ARBA" id="ARBA00023125"/>
    </source>
</evidence>
<dbReference type="InterPro" id="IPR020629">
    <property type="entry name" value="FPG_Glyclase"/>
</dbReference>
<dbReference type="Proteomes" id="UP000068905">
    <property type="component" value="Chromosome"/>
</dbReference>
<organism evidence="18 19">
    <name type="scientific">Candidatus Pseudothioglobus singularis PS1</name>
    <dbReference type="NCBI Taxonomy" id="1125411"/>
    <lineage>
        <taxon>Bacteria</taxon>
        <taxon>Pseudomonadati</taxon>
        <taxon>Pseudomonadota</taxon>
        <taxon>Gammaproteobacteria</taxon>
        <taxon>Candidatus Pseudothioglobaceae</taxon>
        <taxon>Candidatus Pseudothioglobus</taxon>
    </lineage>
</organism>
<dbReference type="PROSITE" id="PS51068">
    <property type="entry name" value="FPG_CAT"/>
    <property type="match status" value="1"/>
</dbReference>
<dbReference type="STRING" id="1125411.W908_06350"/>
<keyword evidence="6 15" id="KW-0863">Zinc-finger</keyword>
<dbReference type="GO" id="GO:0006284">
    <property type="term" value="P:base-excision repair"/>
    <property type="evidence" value="ECO:0007669"/>
    <property type="project" value="InterPro"/>
</dbReference>
<comment type="function">
    <text evidence="15">Involved in base excision repair of DNA damaged by oxidation or by mutagenic agents. Acts as DNA glycosylase that recognizes and removes damaged bases. Has a preference for oxidized purines, such as 7,8-dihydro-8-oxoguanine (8-oxoG). Has AP (apurinic/apyrimidinic) lyase activity and introduces nicks in the DNA strand. Cleaves the DNA backbone by beta-delta elimination to generate a single-strand break at the site of the removed base with both 3'- and 5'-phosphates.</text>
</comment>
<dbReference type="HAMAP" id="MF_00103">
    <property type="entry name" value="Fapy_DNA_glycosyl"/>
    <property type="match status" value="1"/>
</dbReference>